<dbReference type="CDD" id="cd16841">
    <property type="entry name" value="RraA_family"/>
    <property type="match status" value="1"/>
</dbReference>
<dbReference type="GO" id="GO:0008948">
    <property type="term" value="F:oxaloacetate decarboxylase activity"/>
    <property type="evidence" value="ECO:0007669"/>
    <property type="project" value="TreeGrafter"/>
</dbReference>
<organism evidence="2 3">
    <name type="scientific">Cudoniella acicularis</name>
    <dbReference type="NCBI Taxonomy" id="354080"/>
    <lineage>
        <taxon>Eukaryota</taxon>
        <taxon>Fungi</taxon>
        <taxon>Dikarya</taxon>
        <taxon>Ascomycota</taxon>
        <taxon>Pezizomycotina</taxon>
        <taxon>Leotiomycetes</taxon>
        <taxon>Helotiales</taxon>
        <taxon>Tricladiaceae</taxon>
        <taxon>Cudoniella</taxon>
    </lineage>
</organism>
<evidence type="ECO:0000256" key="1">
    <source>
        <dbReference type="PIRSR" id="PIRSR605493-1"/>
    </source>
</evidence>
<reference evidence="2 3" key="1">
    <citation type="submission" date="2020-03" db="EMBL/GenBank/DDBJ databases">
        <title>Draft Genome Sequence of Cudoniella acicularis.</title>
        <authorList>
            <person name="Buettner E."/>
            <person name="Kellner H."/>
        </authorList>
    </citation>
    <scope>NUCLEOTIDE SEQUENCE [LARGE SCALE GENOMIC DNA]</scope>
    <source>
        <strain evidence="2 3">DSM 108380</strain>
    </source>
</reference>
<keyword evidence="1" id="KW-0460">Magnesium</keyword>
<accession>A0A8H4RPS0</accession>
<dbReference type="Gene3D" id="3.50.30.40">
    <property type="entry name" value="Ribonuclease E inhibitor RraA/RraA-like"/>
    <property type="match status" value="1"/>
</dbReference>
<keyword evidence="1" id="KW-0479">Metal-binding</keyword>
<evidence type="ECO:0000313" key="2">
    <source>
        <dbReference type="EMBL" id="KAF4633443.1"/>
    </source>
</evidence>
<dbReference type="InterPro" id="IPR036704">
    <property type="entry name" value="RraA/RraA-like_sf"/>
</dbReference>
<dbReference type="GO" id="GO:0046872">
    <property type="term" value="F:metal ion binding"/>
    <property type="evidence" value="ECO:0007669"/>
    <property type="project" value="UniProtKB-KW"/>
</dbReference>
<dbReference type="OrthoDB" id="1476984at2759"/>
<dbReference type="SUPFAM" id="SSF89562">
    <property type="entry name" value="RraA-like"/>
    <property type="match status" value="1"/>
</dbReference>
<dbReference type="AlphaFoldDB" id="A0A8H4RPS0"/>
<dbReference type="Proteomes" id="UP000566819">
    <property type="component" value="Unassembled WGS sequence"/>
</dbReference>
<dbReference type="PANTHER" id="PTHR33254">
    <property type="entry name" value="4-HYDROXY-4-METHYL-2-OXOGLUTARATE ALDOLASE 3-RELATED"/>
    <property type="match status" value="1"/>
</dbReference>
<feature type="binding site" evidence="1">
    <location>
        <position position="293"/>
    </location>
    <ligand>
        <name>Mg(2+)</name>
        <dbReference type="ChEBI" id="CHEBI:18420"/>
    </ligand>
</feature>
<name>A0A8H4RPS0_9HELO</name>
<sequence length="393" mass="42481">MNDRFGQPCAGGWCVSRRRKGRVSSSGFGKERGRSQLDAVNEADVYQWLCLPVAGGRGSQMADGGVGGRRLVLWFEGWRTARKNALDREYKDNVGLGARGSRRVYLASGSVRVPKTFIQMILVKKTILLKPFAKASLRHTHKFTPPFTLRPHLNLTTIRLQIRAMATQSQIEALKKYTACDIADALLKLKVPNAGFLPDLKLHAPPPASLKENITIAPASTVIFVPKSGGETSLLPAGNIPSDKHYVDLTEPGTIVVMSQPEGQKCAILGGIMALRMKVLGARGVVVSGRVRDVVELGSTGLPIWAKSTSIVGTGAEAKPHALQVPLKIGGTIVNPGDLVFSDAINGVAVIPISKVPEVLELLPKLVEADERVKEDVERGVEVMEAFRRHRGT</sequence>
<proteinExistence type="predicted"/>
<comment type="caution">
    <text evidence="2">The sequence shown here is derived from an EMBL/GenBank/DDBJ whole genome shotgun (WGS) entry which is preliminary data.</text>
</comment>
<gene>
    <name evidence="2" type="ORF">G7Y89_g4674</name>
</gene>
<keyword evidence="3" id="KW-1185">Reference proteome</keyword>
<dbReference type="EMBL" id="JAAMPI010000259">
    <property type="protein sequence ID" value="KAF4633443.1"/>
    <property type="molecule type" value="Genomic_DNA"/>
</dbReference>
<comment type="cofactor">
    <cofactor evidence="1">
        <name>Mg(2+)</name>
        <dbReference type="ChEBI" id="CHEBI:18420"/>
    </cofactor>
</comment>
<dbReference type="InterPro" id="IPR005493">
    <property type="entry name" value="RraA/RraA-like"/>
</dbReference>
<feature type="binding site" evidence="1">
    <location>
        <begin position="270"/>
        <end position="273"/>
    </location>
    <ligand>
        <name>substrate</name>
    </ligand>
</feature>
<protein>
    <recommendedName>
        <fullName evidence="4">DlpA domain-containing protein</fullName>
    </recommendedName>
</protein>
<evidence type="ECO:0000313" key="3">
    <source>
        <dbReference type="Proteomes" id="UP000566819"/>
    </source>
</evidence>
<dbReference type="GO" id="GO:0047443">
    <property type="term" value="F:4-hydroxy-4-methyl-2-oxoglutarate aldolase activity"/>
    <property type="evidence" value="ECO:0007669"/>
    <property type="project" value="TreeGrafter"/>
</dbReference>
<evidence type="ECO:0008006" key="4">
    <source>
        <dbReference type="Google" id="ProtNLM"/>
    </source>
</evidence>
<dbReference type="Pfam" id="PF03737">
    <property type="entry name" value="RraA-like"/>
    <property type="match status" value="1"/>
</dbReference>
<dbReference type="PANTHER" id="PTHR33254:SF4">
    <property type="entry name" value="4-HYDROXY-4-METHYL-2-OXOGLUTARATE ALDOLASE 3-RELATED"/>
    <property type="match status" value="1"/>
</dbReference>
<feature type="binding site" evidence="1">
    <location>
        <position position="292"/>
    </location>
    <ligand>
        <name>substrate</name>
    </ligand>
</feature>